<keyword evidence="10" id="KW-1185">Reference proteome</keyword>
<evidence type="ECO:0000256" key="3">
    <source>
        <dbReference type="ARBA" id="ARBA00022771"/>
    </source>
</evidence>
<keyword evidence="5" id="KW-0539">Nucleus</keyword>
<comment type="subcellular location">
    <subcellularLocation>
        <location evidence="1">Nucleus</location>
    </subcellularLocation>
</comment>
<evidence type="ECO:0000313" key="9">
    <source>
        <dbReference type="EMBL" id="KAK3261690.1"/>
    </source>
</evidence>
<feature type="domain" description="BED-type" evidence="8">
    <location>
        <begin position="8"/>
        <end position="67"/>
    </location>
</feature>
<dbReference type="PROSITE" id="PS50808">
    <property type="entry name" value="ZF_BED"/>
    <property type="match status" value="1"/>
</dbReference>
<dbReference type="Proteomes" id="UP001190700">
    <property type="component" value="Unassembled WGS sequence"/>
</dbReference>
<evidence type="ECO:0000256" key="2">
    <source>
        <dbReference type="ARBA" id="ARBA00022723"/>
    </source>
</evidence>
<dbReference type="InterPro" id="IPR013087">
    <property type="entry name" value="Znf_C2H2_type"/>
</dbReference>
<dbReference type="AlphaFoldDB" id="A0AAE0FLH3"/>
<feature type="region of interest" description="Disordered" evidence="7">
    <location>
        <begin position="231"/>
        <end position="261"/>
    </location>
</feature>
<sequence>MGKKKRKEEVIKPWCYYCDRSFDDEKILVQHQKAKHFKCQFCNRKLSSVGGMVIHCMQVHKETMTKVPNAKPGKDSTSYDIYGMSGIPEEEAVKAEEAPEPKVARIDLQDLAGYPSSTTSLAPPSIALPPQFPPSSSFPPSMHPPGLPPPGLPHNPVYSRPPMYPYGQPPPFQPPPYPYAHPPPQGGMVPPAMMPPPGMPPPGMLPPGMPPGVAMPGSAPPPPQPLFPIANAQPTASSSTDPTAGAPPVGQTAPEAVVGSQPSPVASTLLTAAPPVAAEKELVIIWDNEESSMEECRAGLSKYMGH</sequence>
<evidence type="ECO:0000259" key="8">
    <source>
        <dbReference type="PROSITE" id="PS50808"/>
    </source>
</evidence>
<dbReference type="GO" id="GO:0005634">
    <property type="term" value="C:nucleus"/>
    <property type="evidence" value="ECO:0007669"/>
    <property type="project" value="UniProtKB-SubCell"/>
</dbReference>
<feature type="region of interest" description="Disordered" evidence="7">
    <location>
        <begin position="129"/>
        <end position="151"/>
    </location>
</feature>
<evidence type="ECO:0000256" key="5">
    <source>
        <dbReference type="ARBA" id="ARBA00023242"/>
    </source>
</evidence>
<dbReference type="EMBL" id="LGRX02016729">
    <property type="protein sequence ID" value="KAK3261690.1"/>
    <property type="molecule type" value="Genomic_DNA"/>
</dbReference>
<dbReference type="PROSITE" id="PS00028">
    <property type="entry name" value="ZINC_FINGER_C2H2_1"/>
    <property type="match status" value="2"/>
</dbReference>
<dbReference type="Gene3D" id="3.30.160.60">
    <property type="entry name" value="Classic Zinc Finger"/>
    <property type="match status" value="1"/>
</dbReference>
<evidence type="ECO:0000256" key="6">
    <source>
        <dbReference type="PROSITE-ProRule" id="PRU00027"/>
    </source>
</evidence>
<evidence type="ECO:0000256" key="1">
    <source>
        <dbReference type="ARBA" id="ARBA00004123"/>
    </source>
</evidence>
<keyword evidence="3 6" id="KW-0863">Zinc-finger</keyword>
<organism evidence="9 10">
    <name type="scientific">Cymbomonas tetramitiformis</name>
    <dbReference type="NCBI Taxonomy" id="36881"/>
    <lineage>
        <taxon>Eukaryota</taxon>
        <taxon>Viridiplantae</taxon>
        <taxon>Chlorophyta</taxon>
        <taxon>Pyramimonadophyceae</taxon>
        <taxon>Pyramimonadales</taxon>
        <taxon>Pyramimonadaceae</taxon>
        <taxon>Cymbomonas</taxon>
    </lineage>
</organism>
<evidence type="ECO:0000256" key="4">
    <source>
        <dbReference type="ARBA" id="ARBA00022833"/>
    </source>
</evidence>
<name>A0AAE0FLH3_9CHLO</name>
<feature type="compositionally biased region" description="Polar residues" evidence="7">
    <location>
        <begin position="232"/>
        <end position="242"/>
    </location>
</feature>
<dbReference type="InterPro" id="IPR003656">
    <property type="entry name" value="Znf_BED"/>
</dbReference>
<dbReference type="SMART" id="SM00355">
    <property type="entry name" value="ZnF_C2H2"/>
    <property type="match status" value="2"/>
</dbReference>
<reference evidence="9 10" key="1">
    <citation type="journal article" date="2015" name="Genome Biol. Evol.">
        <title>Comparative Genomics of a Bacterivorous Green Alga Reveals Evolutionary Causalities and Consequences of Phago-Mixotrophic Mode of Nutrition.</title>
        <authorList>
            <person name="Burns J.A."/>
            <person name="Paasch A."/>
            <person name="Narechania A."/>
            <person name="Kim E."/>
        </authorList>
    </citation>
    <scope>NUCLEOTIDE SEQUENCE [LARGE SCALE GENOMIC DNA]</scope>
    <source>
        <strain evidence="9 10">PLY_AMNH</strain>
    </source>
</reference>
<dbReference type="GO" id="GO:0008270">
    <property type="term" value="F:zinc ion binding"/>
    <property type="evidence" value="ECO:0007669"/>
    <property type="project" value="UniProtKB-KW"/>
</dbReference>
<dbReference type="PANTHER" id="PTHR23215">
    <property type="entry name" value="ZINC FINGER PROTEIN 207"/>
    <property type="match status" value="1"/>
</dbReference>
<keyword evidence="2" id="KW-0479">Metal-binding</keyword>
<dbReference type="GO" id="GO:0003677">
    <property type="term" value="F:DNA binding"/>
    <property type="evidence" value="ECO:0007669"/>
    <property type="project" value="InterPro"/>
</dbReference>
<evidence type="ECO:0000256" key="7">
    <source>
        <dbReference type="SAM" id="MobiDB-lite"/>
    </source>
</evidence>
<protein>
    <recommendedName>
        <fullName evidence="8">BED-type domain-containing protein</fullName>
    </recommendedName>
</protein>
<dbReference type="CDD" id="cd20908">
    <property type="entry name" value="SUF4-like"/>
    <property type="match status" value="1"/>
</dbReference>
<comment type="caution">
    <text evidence="9">The sequence shown here is derived from an EMBL/GenBank/DDBJ whole genome shotgun (WGS) entry which is preliminary data.</text>
</comment>
<dbReference type="PRINTS" id="PR01217">
    <property type="entry name" value="PRICHEXTENSN"/>
</dbReference>
<gene>
    <name evidence="9" type="ORF">CYMTET_29415</name>
</gene>
<keyword evidence="4" id="KW-0862">Zinc</keyword>
<proteinExistence type="predicted"/>
<evidence type="ECO:0000313" key="10">
    <source>
        <dbReference type="Proteomes" id="UP001190700"/>
    </source>
</evidence>
<accession>A0AAE0FLH3</accession>
<dbReference type="PANTHER" id="PTHR23215:SF0">
    <property type="entry name" value="BUB3-INTERACTING AND GLEBS MOTIF-CONTAINING PROTEIN ZNF207"/>
    <property type="match status" value="1"/>
</dbReference>